<dbReference type="Proteomes" id="UP000305067">
    <property type="component" value="Unassembled WGS sequence"/>
</dbReference>
<keyword evidence="3" id="KW-1185">Reference proteome</keyword>
<feature type="transmembrane region" description="Helical" evidence="1">
    <location>
        <begin position="70"/>
        <end position="89"/>
    </location>
</feature>
<accession>A0A5C3Q5S2</accession>
<name>A0A5C3Q5S2_9AGAR</name>
<evidence type="ECO:0000256" key="1">
    <source>
        <dbReference type="SAM" id="Phobius"/>
    </source>
</evidence>
<organism evidence="2 3">
    <name type="scientific">Pterulicium gracile</name>
    <dbReference type="NCBI Taxonomy" id="1884261"/>
    <lineage>
        <taxon>Eukaryota</taxon>
        <taxon>Fungi</taxon>
        <taxon>Dikarya</taxon>
        <taxon>Basidiomycota</taxon>
        <taxon>Agaricomycotina</taxon>
        <taxon>Agaricomycetes</taxon>
        <taxon>Agaricomycetidae</taxon>
        <taxon>Agaricales</taxon>
        <taxon>Pleurotineae</taxon>
        <taxon>Pterulaceae</taxon>
        <taxon>Pterulicium</taxon>
    </lineage>
</organism>
<dbReference type="AlphaFoldDB" id="A0A5C3Q5S2"/>
<sequence length="91" mass="10580">MISSLSVPVSLLVWVSQPRSPMFLQELLEVLLLWRRRVVTFFLLLEASRLLLVLMFLLLLLVFPPGLLRVPELLLSFEILARLALYSLLYQ</sequence>
<evidence type="ECO:0000313" key="2">
    <source>
        <dbReference type="EMBL" id="TFK97454.1"/>
    </source>
</evidence>
<keyword evidence="1" id="KW-0812">Transmembrane</keyword>
<evidence type="ECO:0000313" key="3">
    <source>
        <dbReference type="Proteomes" id="UP000305067"/>
    </source>
</evidence>
<protein>
    <submittedName>
        <fullName evidence="2">Uncharacterized protein</fullName>
    </submittedName>
</protein>
<dbReference type="EMBL" id="ML178847">
    <property type="protein sequence ID" value="TFK97454.1"/>
    <property type="molecule type" value="Genomic_DNA"/>
</dbReference>
<gene>
    <name evidence="2" type="ORF">BDV98DRAFT_574500</name>
</gene>
<reference evidence="2 3" key="1">
    <citation type="journal article" date="2019" name="Nat. Ecol. Evol.">
        <title>Megaphylogeny resolves global patterns of mushroom evolution.</title>
        <authorList>
            <person name="Varga T."/>
            <person name="Krizsan K."/>
            <person name="Foldi C."/>
            <person name="Dima B."/>
            <person name="Sanchez-Garcia M."/>
            <person name="Sanchez-Ramirez S."/>
            <person name="Szollosi G.J."/>
            <person name="Szarkandi J.G."/>
            <person name="Papp V."/>
            <person name="Albert L."/>
            <person name="Andreopoulos W."/>
            <person name="Angelini C."/>
            <person name="Antonin V."/>
            <person name="Barry K.W."/>
            <person name="Bougher N.L."/>
            <person name="Buchanan P."/>
            <person name="Buyck B."/>
            <person name="Bense V."/>
            <person name="Catcheside P."/>
            <person name="Chovatia M."/>
            <person name="Cooper J."/>
            <person name="Damon W."/>
            <person name="Desjardin D."/>
            <person name="Finy P."/>
            <person name="Geml J."/>
            <person name="Haridas S."/>
            <person name="Hughes K."/>
            <person name="Justo A."/>
            <person name="Karasinski D."/>
            <person name="Kautmanova I."/>
            <person name="Kiss B."/>
            <person name="Kocsube S."/>
            <person name="Kotiranta H."/>
            <person name="LaButti K.M."/>
            <person name="Lechner B.E."/>
            <person name="Liimatainen K."/>
            <person name="Lipzen A."/>
            <person name="Lukacs Z."/>
            <person name="Mihaltcheva S."/>
            <person name="Morgado L.N."/>
            <person name="Niskanen T."/>
            <person name="Noordeloos M.E."/>
            <person name="Ohm R.A."/>
            <person name="Ortiz-Santana B."/>
            <person name="Ovrebo C."/>
            <person name="Racz N."/>
            <person name="Riley R."/>
            <person name="Savchenko A."/>
            <person name="Shiryaev A."/>
            <person name="Soop K."/>
            <person name="Spirin V."/>
            <person name="Szebenyi C."/>
            <person name="Tomsovsky M."/>
            <person name="Tulloss R.E."/>
            <person name="Uehling J."/>
            <person name="Grigoriev I.V."/>
            <person name="Vagvolgyi C."/>
            <person name="Papp T."/>
            <person name="Martin F.M."/>
            <person name="Miettinen O."/>
            <person name="Hibbett D.S."/>
            <person name="Nagy L.G."/>
        </authorList>
    </citation>
    <scope>NUCLEOTIDE SEQUENCE [LARGE SCALE GENOMIC DNA]</scope>
    <source>
        <strain evidence="2 3">CBS 309.79</strain>
    </source>
</reference>
<keyword evidence="1" id="KW-0472">Membrane</keyword>
<feature type="transmembrane region" description="Helical" evidence="1">
    <location>
        <begin position="42"/>
        <end position="63"/>
    </location>
</feature>
<keyword evidence="1" id="KW-1133">Transmembrane helix</keyword>
<proteinExistence type="predicted"/>